<reference evidence="5" key="1">
    <citation type="journal article" date="2021" name="ISME J.">
        <title>Evolutionary origin and ecological implication of a unique nif island in free-living Bradyrhizobium lineages.</title>
        <authorList>
            <person name="Tao J."/>
        </authorList>
    </citation>
    <scope>NUCLEOTIDE SEQUENCE [LARGE SCALE GENOMIC DNA]</scope>
    <source>
        <strain evidence="5">SZCCT0434</strain>
    </source>
</reference>
<dbReference type="PANTHER" id="PTHR35565:SF3">
    <property type="entry name" value="TYPE VI SECRETION SYSTEM SHEATH PROTEIN TSSC1"/>
    <property type="match status" value="1"/>
</dbReference>
<dbReference type="RefSeq" id="WP_212397259.1">
    <property type="nucleotide sequence ID" value="NZ_JAFCJH010000060.1"/>
</dbReference>
<sequence>MATETVKASSPQERQVETRDADEFTSLLKQSFKPRTPRAATEVENAVKTLVEQALADTSLIKSDVLDTIEEMIAQLDKKLSAQLNVVMHAPEFQQIESAWRGLKYLVFQSETDAMLKIRVMNVGKSELYRHLRQFPNAAWDQSPLFKRVYEEEFGQLGGQPYGCLIGDYTFSHLPVDVQLLRDLSKIAGAAHAPFFAAADSTLMGMDSWNELMNPRDVSKLFDTPEYAAWKSLRDSDDARYVGLCMPRVLARLPYGAKTEPVDEFGFEEETDGHKGEKYAWMNAAYAMGANINRAFKEYGWCARIRGVQSGGEVEELPSHTFPTDDGGVDLKCPTEIAISDRREAELAKAGMIPLIHRKNTDRATFIGAQSLFKPKAYQNNPEATASSNLSSRLPYMFACCRFAHYLKVMVRDKVGSYLEKEQLERWLMNWISEYIDGDPANSSEATKCRRPLAGAQITIVPNEENPGYYSATFELRPHFQLEGMDIGLRLVSRLPTGK</sequence>
<feature type="domain" description="TssC1 C-terminal" evidence="3">
    <location>
        <begin position="383"/>
        <end position="495"/>
    </location>
</feature>
<evidence type="ECO:0000313" key="4">
    <source>
        <dbReference type="EMBL" id="MBR0800725.1"/>
    </source>
</evidence>
<accession>A0ABS5FVH1</accession>
<feature type="region of interest" description="Disordered" evidence="1">
    <location>
        <begin position="1"/>
        <end position="20"/>
    </location>
</feature>
<dbReference type="Pfam" id="PF18945">
    <property type="entry name" value="VipB_2"/>
    <property type="match status" value="1"/>
</dbReference>
<evidence type="ECO:0000259" key="3">
    <source>
        <dbReference type="Pfam" id="PF18945"/>
    </source>
</evidence>
<keyword evidence="5" id="KW-1185">Reference proteome</keyword>
<comment type="caution">
    <text evidence="4">The sequence shown here is derived from an EMBL/GenBank/DDBJ whole genome shotgun (WGS) entry which is preliminary data.</text>
</comment>
<feature type="domain" description="TssC1 N-terminal" evidence="2">
    <location>
        <begin position="70"/>
        <end position="372"/>
    </location>
</feature>
<protein>
    <submittedName>
        <fullName evidence="4">Type VI secretion system contractile sheath large subunit</fullName>
    </submittedName>
</protein>
<evidence type="ECO:0000259" key="2">
    <source>
        <dbReference type="Pfam" id="PF05943"/>
    </source>
</evidence>
<dbReference type="InterPro" id="IPR010269">
    <property type="entry name" value="T6SS_TssC-like"/>
</dbReference>
<dbReference type="Proteomes" id="UP001315278">
    <property type="component" value="Unassembled WGS sequence"/>
</dbReference>
<evidence type="ECO:0000313" key="5">
    <source>
        <dbReference type="Proteomes" id="UP001315278"/>
    </source>
</evidence>
<organism evidence="4 5">
    <name type="scientific">Bradyrhizobium jicamae</name>
    <dbReference type="NCBI Taxonomy" id="280332"/>
    <lineage>
        <taxon>Bacteria</taxon>
        <taxon>Pseudomonadati</taxon>
        <taxon>Pseudomonadota</taxon>
        <taxon>Alphaproteobacteria</taxon>
        <taxon>Hyphomicrobiales</taxon>
        <taxon>Nitrobacteraceae</taxon>
        <taxon>Bradyrhizobium</taxon>
    </lineage>
</organism>
<evidence type="ECO:0000256" key="1">
    <source>
        <dbReference type="SAM" id="MobiDB-lite"/>
    </source>
</evidence>
<dbReference type="InterPro" id="IPR044032">
    <property type="entry name" value="TssC1_C"/>
</dbReference>
<gene>
    <name evidence="4" type="primary">tssC</name>
    <name evidence="4" type="ORF">JQ615_35725</name>
</gene>
<name>A0ABS5FVH1_9BRAD</name>
<dbReference type="InterPro" id="IPR044031">
    <property type="entry name" value="TssC1_N"/>
</dbReference>
<dbReference type="PANTHER" id="PTHR35565">
    <property type="entry name" value="CYTOPLASMIC PROTEIN-RELATED"/>
    <property type="match status" value="1"/>
</dbReference>
<proteinExistence type="predicted"/>
<dbReference type="Pfam" id="PF05943">
    <property type="entry name" value="VipB"/>
    <property type="match status" value="1"/>
</dbReference>
<dbReference type="EMBL" id="JAFCJH010000060">
    <property type="protein sequence ID" value="MBR0800725.1"/>
    <property type="molecule type" value="Genomic_DNA"/>
</dbReference>
<dbReference type="NCBIfam" id="TIGR03355">
    <property type="entry name" value="VI_chp_2"/>
    <property type="match status" value="1"/>
</dbReference>
<feature type="compositionally biased region" description="Polar residues" evidence="1">
    <location>
        <begin position="1"/>
        <end position="13"/>
    </location>
</feature>